<sequence>MGDAEFAWATFSRLAWFSGASKRNWPNVLVVVEPVDDEEAQLPDRNGKWGQLAAVPDEVPPVAGALE</sequence>
<reference evidence="1 2" key="1">
    <citation type="submission" date="2020-03" db="EMBL/GenBank/DDBJ databases">
        <title>Isolation and identification of active actinomycetes.</title>
        <authorList>
            <person name="Sun X."/>
        </authorList>
    </citation>
    <scope>NUCLEOTIDE SEQUENCE [LARGE SCALE GENOMIC DNA]</scope>
    <source>
        <strain evidence="1 2">NEAU-D13</strain>
    </source>
</reference>
<evidence type="ECO:0000313" key="2">
    <source>
        <dbReference type="Proteomes" id="UP000481360"/>
    </source>
</evidence>
<protein>
    <submittedName>
        <fullName evidence="1">Uncharacterized protein</fullName>
    </submittedName>
</protein>
<dbReference type="RefSeq" id="WP_166044840.1">
    <property type="nucleotide sequence ID" value="NZ_JAAMPJ010000001.1"/>
</dbReference>
<evidence type="ECO:0000313" key="1">
    <source>
        <dbReference type="EMBL" id="NGY58901.1"/>
    </source>
</evidence>
<keyword evidence="2" id="KW-1185">Reference proteome</keyword>
<dbReference type="EMBL" id="JAAMPJ010000001">
    <property type="protein sequence ID" value="NGY58901.1"/>
    <property type="molecule type" value="Genomic_DNA"/>
</dbReference>
<dbReference type="Proteomes" id="UP000481360">
    <property type="component" value="Unassembled WGS sequence"/>
</dbReference>
<name>A0A7C9VTM1_9PSEU</name>
<accession>A0A7C9VTM1</accession>
<comment type="caution">
    <text evidence="1">The sequence shown here is derived from an EMBL/GenBank/DDBJ whole genome shotgun (WGS) entry which is preliminary data.</text>
</comment>
<gene>
    <name evidence="1" type="ORF">G7043_08175</name>
</gene>
<dbReference type="AlphaFoldDB" id="A0A7C9VTM1"/>
<proteinExistence type="predicted"/>
<organism evidence="1 2">
    <name type="scientific">Lentzea alba</name>
    <dbReference type="NCBI Taxonomy" id="2714351"/>
    <lineage>
        <taxon>Bacteria</taxon>
        <taxon>Bacillati</taxon>
        <taxon>Actinomycetota</taxon>
        <taxon>Actinomycetes</taxon>
        <taxon>Pseudonocardiales</taxon>
        <taxon>Pseudonocardiaceae</taxon>
        <taxon>Lentzea</taxon>
    </lineage>
</organism>